<evidence type="ECO:0008006" key="3">
    <source>
        <dbReference type="Google" id="ProtNLM"/>
    </source>
</evidence>
<sequence>FSNRTYNTLWCEAHEELSCVLARELQEEPVRDRGKFFQRLATLYVLYLQIFRKLEEAYDQSVHPQKRRVMRRVLEGVMGCILELKNEMVENDFSEYHYMDDIIQDLKLIPEDLEIPVPRYFIRERNKELQEREEMFATLLNQMESIDNPEAMNPKLPNPSPLKLAVQNNEANRRMRQDEYEDDYQKSISSVTEMLREVEGQEMKEIMKYQIRQWFIECR</sequence>
<keyword evidence="2" id="KW-1185">Reference proteome</keyword>
<reference evidence="1" key="1">
    <citation type="submission" date="2021-02" db="EMBL/GenBank/DDBJ databases">
        <title>Comparative genomics reveals that relaxation of natural selection precedes convergent phenotypic evolution of cavefish.</title>
        <authorList>
            <person name="Peng Z."/>
        </authorList>
    </citation>
    <scope>NUCLEOTIDE SEQUENCE</scope>
    <source>
        <tissue evidence="1">Muscle</tissue>
    </source>
</reference>
<dbReference type="PANTHER" id="PTHR14690">
    <property type="entry name" value="IQ MOTIF CONTAINING WITH AAA DOMAIN 1"/>
    <property type="match status" value="1"/>
</dbReference>
<evidence type="ECO:0000313" key="2">
    <source>
        <dbReference type="Proteomes" id="UP001059041"/>
    </source>
</evidence>
<evidence type="ECO:0000313" key="1">
    <source>
        <dbReference type="EMBL" id="KAI7797549.1"/>
    </source>
</evidence>
<dbReference type="EMBL" id="JAFHDT010000017">
    <property type="protein sequence ID" value="KAI7797549.1"/>
    <property type="molecule type" value="Genomic_DNA"/>
</dbReference>
<dbReference type="AlphaFoldDB" id="A0A9W7TII7"/>
<dbReference type="PANTHER" id="PTHR14690:SF10">
    <property type="entry name" value="IQ AND AAA DOMAIN-CONTAINING PROTEIN-LIKE"/>
    <property type="match status" value="1"/>
</dbReference>
<protein>
    <recommendedName>
        <fullName evidence="3">IQ and AAA domain-containing protein 1</fullName>
    </recommendedName>
</protein>
<dbReference type="InterPro" id="IPR052267">
    <property type="entry name" value="N-DRC_Component"/>
</dbReference>
<accession>A0A9W7TII7</accession>
<organism evidence="1 2">
    <name type="scientific">Triplophysa rosa</name>
    <name type="common">Cave loach</name>
    <dbReference type="NCBI Taxonomy" id="992332"/>
    <lineage>
        <taxon>Eukaryota</taxon>
        <taxon>Metazoa</taxon>
        <taxon>Chordata</taxon>
        <taxon>Craniata</taxon>
        <taxon>Vertebrata</taxon>
        <taxon>Euteleostomi</taxon>
        <taxon>Actinopterygii</taxon>
        <taxon>Neopterygii</taxon>
        <taxon>Teleostei</taxon>
        <taxon>Ostariophysi</taxon>
        <taxon>Cypriniformes</taxon>
        <taxon>Nemacheilidae</taxon>
        <taxon>Triplophysa</taxon>
    </lineage>
</organism>
<name>A0A9W7TII7_TRIRA</name>
<comment type="caution">
    <text evidence="1">The sequence shown here is derived from an EMBL/GenBank/DDBJ whole genome shotgun (WGS) entry which is preliminary data.</text>
</comment>
<proteinExistence type="predicted"/>
<feature type="non-terminal residue" evidence="1">
    <location>
        <position position="1"/>
    </location>
</feature>
<dbReference type="Proteomes" id="UP001059041">
    <property type="component" value="Linkage Group LG17"/>
</dbReference>
<gene>
    <name evidence="1" type="ORF">IRJ41_016743</name>
</gene>